<evidence type="ECO:0000313" key="4">
    <source>
        <dbReference type="Proteomes" id="UP000663828"/>
    </source>
</evidence>
<feature type="compositionally biased region" description="Polar residues" evidence="1">
    <location>
        <begin position="407"/>
        <end position="423"/>
    </location>
</feature>
<proteinExistence type="predicted"/>
<dbReference type="PANTHER" id="PTHR33772">
    <property type="entry name" value="THYMUS, BRAIN AND TESTES-ASSOCIATED"/>
    <property type="match status" value="1"/>
</dbReference>
<organism evidence="2 5">
    <name type="scientific">Adineta ricciae</name>
    <name type="common">Rotifer</name>
    <dbReference type="NCBI Taxonomy" id="249248"/>
    <lineage>
        <taxon>Eukaryota</taxon>
        <taxon>Metazoa</taxon>
        <taxon>Spiralia</taxon>
        <taxon>Gnathifera</taxon>
        <taxon>Rotifera</taxon>
        <taxon>Eurotatoria</taxon>
        <taxon>Bdelloidea</taxon>
        <taxon>Adinetida</taxon>
        <taxon>Adinetidae</taxon>
        <taxon>Adineta</taxon>
    </lineage>
</organism>
<dbReference type="Proteomes" id="UP000663852">
    <property type="component" value="Unassembled WGS sequence"/>
</dbReference>
<evidence type="ECO:0008006" key="6">
    <source>
        <dbReference type="Google" id="ProtNLM"/>
    </source>
</evidence>
<name>A0A813QZR1_ADIRI</name>
<dbReference type="Proteomes" id="UP000663828">
    <property type="component" value="Unassembled WGS sequence"/>
</dbReference>
<feature type="region of interest" description="Disordered" evidence="1">
    <location>
        <begin position="353"/>
        <end position="431"/>
    </location>
</feature>
<reference evidence="2" key="1">
    <citation type="submission" date="2021-02" db="EMBL/GenBank/DDBJ databases">
        <authorList>
            <person name="Nowell W R."/>
        </authorList>
    </citation>
    <scope>NUCLEOTIDE SEQUENCE</scope>
</reference>
<dbReference type="OrthoDB" id="10000665at2759"/>
<feature type="region of interest" description="Disordered" evidence="1">
    <location>
        <begin position="162"/>
        <end position="195"/>
    </location>
</feature>
<accession>A0A813QZR1</accession>
<evidence type="ECO:0000313" key="2">
    <source>
        <dbReference type="EMBL" id="CAF0774094.1"/>
    </source>
</evidence>
<dbReference type="AlphaFoldDB" id="A0A813QZR1"/>
<dbReference type="Pfam" id="PF15256">
    <property type="entry name" value="SPATIAL"/>
    <property type="match status" value="1"/>
</dbReference>
<dbReference type="EMBL" id="CAJNOJ010000009">
    <property type="protein sequence ID" value="CAF0774094.1"/>
    <property type="molecule type" value="Genomic_DNA"/>
</dbReference>
<evidence type="ECO:0000256" key="1">
    <source>
        <dbReference type="SAM" id="MobiDB-lite"/>
    </source>
</evidence>
<dbReference type="InterPro" id="IPR037394">
    <property type="entry name" value="TBATA-like"/>
</dbReference>
<evidence type="ECO:0000313" key="3">
    <source>
        <dbReference type="EMBL" id="CAF1276385.1"/>
    </source>
</evidence>
<feature type="region of interest" description="Disordered" evidence="1">
    <location>
        <begin position="309"/>
        <end position="336"/>
    </location>
</feature>
<gene>
    <name evidence="2" type="ORF">EDS130_LOCUS3472</name>
    <name evidence="3" type="ORF">XAT740_LOCUS27576</name>
</gene>
<sequence>MTFYGPSFPNESHYENLTNARQRFGSRSANMFFVRPARHAACPRRLKFMHNIKTGFIPYIEDTPNYASRLMKSNRFQNSNDLDMDKTNGFGLYNSADAWRHELMDLAQQIKSSLTTSDEQEQYLRQSRSARLNNSITKRSCSSASGFGFDTNDEQNVSKRLLQRRASQRSQRPQTSKVKPSTAKADQEQASLNDENQDPGIWLIPILCYILQTDNIFEAQDWLVNANPTEKRLAMELISRTMHDMQCVETDLPSDTLNSDQSSTTNMNNVYWPYKIWQRQEKDRQKQQLETFMKQSKLTPQCSVNADNNDTCERATSPLRTMTPGKRLTTPANNSRHTPVEITVVDRPATRHANDRATPTIIIRDNPNAPPTDRPYSSEKRPLSRLTTASTSNAQDRSSRRGYRVATSLNNSYTENTKPTTPTFRGKTPLI</sequence>
<comment type="caution">
    <text evidence="2">The sequence shown here is derived from an EMBL/GenBank/DDBJ whole genome shotgun (WGS) entry which is preliminary data.</text>
</comment>
<dbReference type="EMBL" id="CAJNOR010002310">
    <property type="protein sequence ID" value="CAF1276385.1"/>
    <property type="molecule type" value="Genomic_DNA"/>
</dbReference>
<protein>
    <recommendedName>
        <fullName evidence="6">Protein TBATA</fullName>
    </recommendedName>
</protein>
<evidence type="ECO:0000313" key="5">
    <source>
        <dbReference type="Proteomes" id="UP000663852"/>
    </source>
</evidence>
<feature type="compositionally biased region" description="Polar residues" evidence="1">
    <location>
        <begin position="385"/>
        <end position="396"/>
    </location>
</feature>
<keyword evidence="4" id="KW-1185">Reference proteome</keyword>
<dbReference type="PANTHER" id="PTHR33772:SF1">
    <property type="entry name" value="PROTEIN TBATA"/>
    <property type="match status" value="1"/>
</dbReference>